<dbReference type="InterPro" id="IPR000209">
    <property type="entry name" value="Peptidase_S8/S53_dom"/>
</dbReference>
<dbReference type="EMBL" id="CP104003">
    <property type="protein sequence ID" value="UWM53941.1"/>
    <property type="molecule type" value="Genomic_DNA"/>
</dbReference>
<feature type="active site" description="Charge relay system" evidence="5 6">
    <location>
        <position position="153"/>
    </location>
</feature>
<dbReference type="PROSITE" id="PS51318">
    <property type="entry name" value="TAT"/>
    <property type="match status" value="1"/>
</dbReference>
<dbReference type="PANTHER" id="PTHR43399">
    <property type="entry name" value="SUBTILISIN-RELATED"/>
    <property type="match status" value="1"/>
</dbReference>
<dbReference type="SUPFAM" id="SSF52743">
    <property type="entry name" value="Subtilisin-like"/>
    <property type="match status" value="1"/>
</dbReference>
<dbReference type="GeneID" id="74944290"/>
<feature type="domain" description="Peptidase S8/S53" evidence="9">
    <location>
        <begin position="144"/>
        <end position="619"/>
    </location>
</feature>
<evidence type="ECO:0000256" key="8">
    <source>
        <dbReference type="SAM" id="MobiDB-lite"/>
    </source>
</evidence>
<dbReference type="InterPro" id="IPR015500">
    <property type="entry name" value="Peptidase_S8_subtilisin-rel"/>
</dbReference>
<evidence type="ECO:0000256" key="2">
    <source>
        <dbReference type="ARBA" id="ARBA00022670"/>
    </source>
</evidence>
<organism evidence="10 11">
    <name type="scientific">Salinirubellus salinus</name>
    <dbReference type="NCBI Taxonomy" id="1364945"/>
    <lineage>
        <taxon>Archaea</taxon>
        <taxon>Methanobacteriati</taxon>
        <taxon>Methanobacteriota</taxon>
        <taxon>Stenosarchaea group</taxon>
        <taxon>Halobacteria</taxon>
        <taxon>Halobacteriales</taxon>
        <taxon>Natronomonadaceae</taxon>
        <taxon>Salinirubellus</taxon>
    </lineage>
</organism>
<keyword evidence="2 6" id="KW-0645">Protease</keyword>
<dbReference type="RefSeq" id="WP_260592935.1">
    <property type="nucleotide sequence ID" value="NZ_CP104003.1"/>
</dbReference>
<dbReference type="InterPro" id="IPR006311">
    <property type="entry name" value="TAT_signal"/>
</dbReference>
<dbReference type="PROSITE" id="PS51892">
    <property type="entry name" value="SUBTILASE"/>
    <property type="match status" value="1"/>
</dbReference>
<dbReference type="PROSITE" id="PS00136">
    <property type="entry name" value="SUBTILASE_ASP"/>
    <property type="match status" value="1"/>
</dbReference>
<keyword evidence="11" id="KW-1185">Reference proteome</keyword>
<evidence type="ECO:0000313" key="11">
    <source>
        <dbReference type="Proteomes" id="UP001057580"/>
    </source>
</evidence>
<sequence length="818" mass="84769">MDLDRRTMLKTTGAAAGASLLPTSSAGAAAAGPLSYLDDAFDLDGGPQEALVVFRRGADMAGLLEGFDLDATFELSSVRTTYTVAPPAVLKQLASLDAVQFVEKNERLAWDNGDAATAARVENRNDADRFGDGVQDDLGMGYTGDGVHVAVIDSGIDEYHPDLQDRVVHNYRFVDPLDEGTMWVDLHRAGGVADTDDIGHGTHCAGSVAGEGNRNPQHAGMAPDARLTAYSTGAAISILQAVGAYNHLLENHTRETAVDDDEVVHITSNSYGGAGGNDFNPAGAQETATFEAYDAGILVVSSAGNSGPGTNTLGGAKTAPHILCVAASHDSFGSEGAPVESPLESRAETLRPTSFSSRGRTAVYTDGEGARWNEFPDGNGGFTAEDRESALRNVEAFHDPDDGADSFEQVADPEPISFTAGPGVDAGIAAEGLSAGEPTYVPFQTHADAAFLEATISWTPQGQDLDVNLLRGGDDGTVVASAASLSNPEELSTSVEPGTEYTFEIVPFAAAQATGTIDVTEFSVPEDGPSGPYGVYRPSVVAPGNAVVSTQGASALKALEATYGPTPAETGALYAAVSGTSMSCPVTSGSCAVVMEAFLQTYERYPEPEEMIRLMEGGATRNAEPAYTPYNAGAGFVNARRSVEYVQMGYVPPYDEIGLATLGDEPELLDVLGTRTDDGQVFTAGQTNEVTITITDLSHDVTALYDVIPETWAVVGGDGSVATDEGEDGITAVYYDANGDGVADPITTEQVAGEGSVSFTYFVEAPAGNGSHEFGPARVLTAETNDGGTDVGVEAMVQVGGTASTEYVVGASQSDLPL</sequence>
<dbReference type="GO" id="GO:0004252">
    <property type="term" value="F:serine-type endopeptidase activity"/>
    <property type="evidence" value="ECO:0007669"/>
    <property type="project" value="UniProtKB-UniRule"/>
</dbReference>
<dbReference type="InterPro" id="IPR051048">
    <property type="entry name" value="Peptidase_S8/S53_subtilisin"/>
</dbReference>
<reference evidence="10" key="1">
    <citation type="submission" date="2022-09" db="EMBL/GenBank/DDBJ databases">
        <title>Diverse halophilic archaea isolated from saline environments.</title>
        <authorList>
            <person name="Cui H.-L."/>
        </authorList>
    </citation>
    <scope>NUCLEOTIDE SEQUENCE</scope>
    <source>
        <strain evidence="10">ZS-35-S2</strain>
    </source>
</reference>
<dbReference type="PANTHER" id="PTHR43399:SF4">
    <property type="entry name" value="CELL WALL-ASSOCIATED PROTEASE"/>
    <property type="match status" value="1"/>
</dbReference>
<dbReference type="Proteomes" id="UP001057580">
    <property type="component" value="Chromosome"/>
</dbReference>
<dbReference type="InterPro" id="IPR023828">
    <property type="entry name" value="Peptidase_S8_Ser-AS"/>
</dbReference>
<dbReference type="PROSITE" id="PS00137">
    <property type="entry name" value="SUBTILASE_HIS"/>
    <property type="match status" value="1"/>
</dbReference>
<evidence type="ECO:0000256" key="6">
    <source>
        <dbReference type="PROSITE-ProRule" id="PRU01240"/>
    </source>
</evidence>
<dbReference type="Gene3D" id="3.40.50.200">
    <property type="entry name" value="Peptidase S8/S53 domain"/>
    <property type="match status" value="2"/>
</dbReference>
<dbReference type="InterPro" id="IPR023827">
    <property type="entry name" value="Peptidase_S8_Asp-AS"/>
</dbReference>
<evidence type="ECO:0000256" key="3">
    <source>
        <dbReference type="ARBA" id="ARBA00022801"/>
    </source>
</evidence>
<feature type="active site" description="Charge relay system" evidence="5 6">
    <location>
        <position position="200"/>
    </location>
</feature>
<evidence type="ECO:0000256" key="5">
    <source>
        <dbReference type="PIRSR" id="PIRSR615500-1"/>
    </source>
</evidence>
<feature type="region of interest" description="Disordered" evidence="8">
    <location>
        <begin position="332"/>
        <end position="360"/>
    </location>
</feature>
<name>A0A9E7U7U3_9EURY</name>
<dbReference type="KEGG" id="ssai:N0B31_17670"/>
<evidence type="ECO:0000259" key="9">
    <source>
        <dbReference type="Pfam" id="PF00082"/>
    </source>
</evidence>
<dbReference type="PRINTS" id="PR00723">
    <property type="entry name" value="SUBTILISIN"/>
</dbReference>
<dbReference type="Pfam" id="PF00082">
    <property type="entry name" value="Peptidase_S8"/>
    <property type="match status" value="1"/>
</dbReference>
<keyword evidence="4 6" id="KW-0720">Serine protease</keyword>
<proteinExistence type="inferred from homology"/>
<gene>
    <name evidence="10" type="ORF">N0B31_17670</name>
</gene>
<evidence type="ECO:0000313" key="10">
    <source>
        <dbReference type="EMBL" id="UWM53941.1"/>
    </source>
</evidence>
<keyword evidence="3 6" id="KW-0378">Hydrolase</keyword>
<evidence type="ECO:0000256" key="1">
    <source>
        <dbReference type="ARBA" id="ARBA00011073"/>
    </source>
</evidence>
<dbReference type="PROSITE" id="PS00138">
    <property type="entry name" value="SUBTILASE_SER"/>
    <property type="match status" value="1"/>
</dbReference>
<dbReference type="InterPro" id="IPR036852">
    <property type="entry name" value="Peptidase_S8/S53_dom_sf"/>
</dbReference>
<dbReference type="GO" id="GO:0006508">
    <property type="term" value="P:proteolysis"/>
    <property type="evidence" value="ECO:0007669"/>
    <property type="project" value="UniProtKB-KW"/>
</dbReference>
<dbReference type="InterPro" id="IPR022398">
    <property type="entry name" value="Peptidase_S8_His-AS"/>
</dbReference>
<dbReference type="AlphaFoldDB" id="A0A9E7U7U3"/>
<comment type="similarity">
    <text evidence="1 6 7">Belongs to the peptidase S8 family.</text>
</comment>
<protein>
    <submittedName>
        <fullName evidence="10">S8 family serine peptidase</fullName>
    </submittedName>
</protein>
<feature type="active site" description="Charge relay system" evidence="5 6">
    <location>
        <position position="581"/>
    </location>
</feature>
<evidence type="ECO:0000256" key="4">
    <source>
        <dbReference type="ARBA" id="ARBA00022825"/>
    </source>
</evidence>
<evidence type="ECO:0000256" key="7">
    <source>
        <dbReference type="RuleBase" id="RU003355"/>
    </source>
</evidence>
<accession>A0A9E7U7U3</accession>